<keyword evidence="1" id="KW-0067">ATP-binding</keyword>
<dbReference type="PANTHER" id="PTHR23076:SF97">
    <property type="entry name" value="ATP-DEPENDENT ZINC METALLOPROTEASE YME1L1"/>
    <property type="match status" value="1"/>
</dbReference>
<reference evidence="3 4" key="1">
    <citation type="submission" date="2019-09" db="EMBL/GenBank/DDBJ databases">
        <title>Taxonomic organization of the family Brucellaceae based on a phylogenomic approach.</title>
        <authorList>
            <person name="Leclercq S."/>
            <person name="Cloeckaert A."/>
            <person name="Zygmunt M.S."/>
        </authorList>
    </citation>
    <scope>NUCLEOTIDE SEQUENCE [LARGE SCALE GENOMIC DNA]</scope>
    <source>
        <strain evidence="3 4">WS1830</strain>
    </source>
</reference>
<dbReference type="InterPro" id="IPR037219">
    <property type="entry name" value="Peptidase_M41-like"/>
</dbReference>
<keyword evidence="1" id="KW-0547">Nucleotide-binding</keyword>
<dbReference type="InterPro" id="IPR003959">
    <property type="entry name" value="ATPase_AAA_core"/>
</dbReference>
<dbReference type="SUPFAM" id="SSF52540">
    <property type="entry name" value="P-loop containing nucleoside triphosphate hydrolases"/>
    <property type="match status" value="1"/>
</dbReference>
<dbReference type="RefSeq" id="WP_151652391.1">
    <property type="nucleotide sequence ID" value="NZ_WBVX01000018.1"/>
</dbReference>
<dbReference type="CDD" id="cd19481">
    <property type="entry name" value="RecA-like_protease"/>
    <property type="match status" value="1"/>
</dbReference>
<proteinExistence type="inferred from homology"/>
<dbReference type="Pfam" id="PF01434">
    <property type="entry name" value="Peptidase_M41"/>
    <property type="match status" value="1"/>
</dbReference>
<accession>A0A6L3YIY7</accession>
<dbReference type="Gene3D" id="1.10.8.60">
    <property type="match status" value="1"/>
</dbReference>
<evidence type="ECO:0000313" key="3">
    <source>
        <dbReference type="EMBL" id="KAB2682816.1"/>
    </source>
</evidence>
<dbReference type="Gene3D" id="3.40.50.300">
    <property type="entry name" value="P-loop containing nucleotide triphosphate hydrolases"/>
    <property type="match status" value="1"/>
</dbReference>
<evidence type="ECO:0000256" key="1">
    <source>
        <dbReference type="RuleBase" id="RU003651"/>
    </source>
</evidence>
<dbReference type="GO" id="GO:0004176">
    <property type="term" value="F:ATP-dependent peptidase activity"/>
    <property type="evidence" value="ECO:0007669"/>
    <property type="project" value="InterPro"/>
</dbReference>
<dbReference type="GO" id="GO:0030163">
    <property type="term" value="P:protein catabolic process"/>
    <property type="evidence" value="ECO:0007669"/>
    <property type="project" value="TreeGrafter"/>
</dbReference>
<dbReference type="InterPro" id="IPR027417">
    <property type="entry name" value="P-loop_NTPase"/>
</dbReference>
<dbReference type="SMART" id="SM00382">
    <property type="entry name" value="AAA"/>
    <property type="match status" value="1"/>
</dbReference>
<dbReference type="EMBL" id="WBVX01000018">
    <property type="protein sequence ID" value="KAB2682816.1"/>
    <property type="molecule type" value="Genomic_DNA"/>
</dbReference>
<dbReference type="GO" id="GO:0005886">
    <property type="term" value="C:plasma membrane"/>
    <property type="evidence" value="ECO:0007669"/>
    <property type="project" value="TreeGrafter"/>
</dbReference>
<evidence type="ECO:0000313" key="4">
    <source>
        <dbReference type="Proteomes" id="UP000481643"/>
    </source>
</evidence>
<protein>
    <submittedName>
        <fullName evidence="3">AAA family ATPase</fullName>
    </submittedName>
</protein>
<comment type="similarity">
    <text evidence="1">Belongs to the AAA ATPase family.</text>
</comment>
<name>A0A6L3YIY7_9HYPH</name>
<gene>
    <name evidence="3" type="ORF">F9L08_17070</name>
</gene>
<dbReference type="PANTHER" id="PTHR23076">
    <property type="entry name" value="METALLOPROTEASE M41 FTSH"/>
    <property type="match status" value="1"/>
</dbReference>
<dbReference type="GO" id="GO:0006508">
    <property type="term" value="P:proteolysis"/>
    <property type="evidence" value="ECO:0007669"/>
    <property type="project" value="InterPro"/>
</dbReference>
<dbReference type="InterPro" id="IPR003960">
    <property type="entry name" value="ATPase_AAA_CS"/>
</dbReference>
<dbReference type="InterPro" id="IPR003593">
    <property type="entry name" value="AAA+_ATPase"/>
</dbReference>
<dbReference type="SUPFAM" id="SSF140990">
    <property type="entry name" value="FtsH protease domain-like"/>
    <property type="match status" value="1"/>
</dbReference>
<dbReference type="Proteomes" id="UP000481643">
    <property type="component" value="Unassembled WGS sequence"/>
</dbReference>
<comment type="caution">
    <text evidence="3">The sequence shown here is derived from an EMBL/GenBank/DDBJ whole genome shotgun (WGS) entry which is preliminary data.</text>
</comment>
<organism evidence="3 4">
    <name type="scientific">Brucella tritici</name>
    <dbReference type="NCBI Taxonomy" id="94626"/>
    <lineage>
        <taxon>Bacteria</taxon>
        <taxon>Pseudomonadati</taxon>
        <taxon>Pseudomonadota</taxon>
        <taxon>Alphaproteobacteria</taxon>
        <taxon>Hyphomicrobiales</taxon>
        <taxon>Brucellaceae</taxon>
        <taxon>Brucella/Ochrobactrum group</taxon>
        <taxon>Brucella</taxon>
    </lineage>
</organism>
<dbReference type="PROSITE" id="PS00674">
    <property type="entry name" value="AAA"/>
    <property type="match status" value="1"/>
</dbReference>
<dbReference type="GO" id="GO:0004222">
    <property type="term" value="F:metalloendopeptidase activity"/>
    <property type="evidence" value="ECO:0007669"/>
    <property type="project" value="InterPro"/>
</dbReference>
<feature type="domain" description="AAA+ ATPase" evidence="2">
    <location>
        <begin position="228"/>
        <end position="367"/>
    </location>
</feature>
<sequence length="648" mass="71608">MTYFQRTQDGLALELARAHVTRQIRNHGLQQFLAGRVCTLAIIIDHQEDLVFYERALTEIKHYCAGPRSQKIITIDEKQAQRQKRLKRPTEEFSWARQTVFLTHNELSLPEHVSATVDYVVPIKTDVSLCEAVARDFRHTKIEFSKIDELCSVSLSLVASFIAQNWTETEIRKKLHQFTCVTKISQQSRATDTNLDNLVGYGQAAIWGKLLASDLNLYRAGHLPWSDIDRGILISGPPGVGKTLFARALANTCNIPLYAHSLARWQSQGSLDDLLKAMRSAFEEARKNAPAILFLDEIDSFGNRANLSGHNANYGRQVINGLLEHLDGVSNREGVFVIAATNMPDLIDPAITRSGRIEHHVAITLPDPAEREGILKFHLGHDLEGEDISDVAESLTEASGADIAKFVRQARHIARLEKRPLALSDLLKLKPATTPLQPDDIHRIAVHEAGHAVVAHALSDSLGMVPVSVMINREVQSGTARLGGVKLRNTEAKIVKLRENYEAEICSYLGGLAAEHVILGAHSDGGGGVAGSDLSKATEIAIRMEVSFGLGENLTFWASHDECKPDFVKCNPRLQTVVDKTLQSCFAKACEIIEAKQDFLLSVSAILERNGEIKEDELLTVLSGSGTDLQPERLRSNYIDNYPGLSEH</sequence>
<dbReference type="Pfam" id="PF00004">
    <property type="entry name" value="AAA"/>
    <property type="match status" value="1"/>
</dbReference>
<dbReference type="AlphaFoldDB" id="A0A6L3YIY7"/>
<dbReference type="Gene3D" id="1.20.58.760">
    <property type="entry name" value="Peptidase M41"/>
    <property type="match status" value="1"/>
</dbReference>
<dbReference type="GO" id="GO:0016887">
    <property type="term" value="F:ATP hydrolysis activity"/>
    <property type="evidence" value="ECO:0007669"/>
    <property type="project" value="InterPro"/>
</dbReference>
<evidence type="ECO:0000259" key="2">
    <source>
        <dbReference type="SMART" id="SM00382"/>
    </source>
</evidence>
<dbReference type="GO" id="GO:0005524">
    <property type="term" value="F:ATP binding"/>
    <property type="evidence" value="ECO:0007669"/>
    <property type="project" value="UniProtKB-KW"/>
</dbReference>
<dbReference type="InterPro" id="IPR000642">
    <property type="entry name" value="Peptidase_M41"/>
</dbReference>